<reference evidence="2" key="1">
    <citation type="journal article" date="2021" name="Mol. Plant Microbe Interact.">
        <title>Complete Genome Sequence of the Plant-Pathogenic Fungus Colletotrichum lupini.</title>
        <authorList>
            <person name="Baroncelli R."/>
            <person name="Pensec F."/>
            <person name="Da Lio D."/>
            <person name="Boufleur T."/>
            <person name="Vicente I."/>
            <person name="Sarrocco S."/>
            <person name="Picot A."/>
            <person name="Baraldi E."/>
            <person name="Sukno S."/>
            <person name="Thon M."/>
            <person name="Le Floch G."/>
        </authorList>
    </citation>
    <scope>NUCLEOTIDE SEQUENCE</scope>
    <source>
        <strain evidence="2">IMI 504893</strain>
    </source>
</reference>
<feature type="region of interest" description="Disordered" evidence="1">
    <location>
        <begin position="308"/>
        <end position="346"/>
    </location>
</feature>
<name>A0A9Q8SU30_9PEZI</name>
<organism evidence="2 3">
    <name type="scientific">Colletotrichum lupini</name>
    <dbReference type="NCBI Taxonomy" id="145971"/>
    <lineage>
        <taxon>Eukaryota</taxon>
        <taxon>Fungi</taxon>
        <taxon>Dikarya</taxon>
        <taxon>Ascomycota</taxon>
        <taxon>Pezizomycotina</taxon>
        <taxon>Sordariomycetes</taxon>
        <taxon>Hypocreomycetidae</taxon>
        <taxon>Glomerellales</taxon>
        <taxon>Glomerellaceae</taxon>
        <taxon>Colletotrichum</taxon>
        <taxon>Colletotrichum acutatum species complex</taxon>
    </lineage>
</organism>
<dbReference type="RefSeq" id="XP_049145243.1">
    <property type="nucleotide sequence ID" value="XM_049288099.1"/>
</dbReference>
<dbReference type="GeneID" id="73343109"/>
<accession>A0A9Q8SU30</accession>
<sequence length="534" mass="59262">MWVNEPVEEQHAWTAVDFQPRNLDGTGWRGEEGKGKMVSQSDKAREKVFPTKEEEATPKQRGLCREKTRHVFLPLLAKAKRCHWTLSFPLGLKREEAKMLQVLNSHQEPPVVGASRISLNSSPPNTVTPHSNITTPCISLDNQFPGVWNSSTHGFFSRVPASTSPALSLHDMATCFVFDPGTREPLVAQGQPLSSNMDAVLKGLVLARLLCSIFSRDIGIHIRTYIHRRVICCVGPRQTVWARNASTVKTAMPPPSLDQRRLVSPSTFRTLHSQASRLALQCFLSPLHKNVEETSTPTTISANRAGAIDYTKRGHRRSRKRASQHCNKRPPLNCPNSAAGDSPRYGHEGRMMNGNVKSGHGSCETSPDHPVSWLQSPIARQRLFALSPLSSMSTQECEGRPSKRQARPDTHIRRPVLHERNDWRSGEKHRIRLDLRIVISNIPGGKGGGTSNAAHIDGSGQEATGTAFLVLTTRSFQIQPRFSSQIVGFPPSLHRASTHTRFSFSSVSTWFFSRGQVGQSFVLVAWFLLAPVTL</sequence>
<protein>
    <submittedName>
        <fullName evidence="2">Uncharacterized protein</fullName>
    </submittedName>
</protein>
<feature type="compositionally biased region" description="Basic and acidic residues" evidence="1">
    <location>
        <begin position="397"/>
        <end position="411"/>
    </location>
</feature>
<evidence type="ECO:0000313" key="2">
    <source>
        <dbReference type="EMBL" id="UQC83624.1"/>
    </source>
</evidence>
<dbReference type="AlphaFoldDB" id="A0A9Q8SU30"/>
<evidence type="ECO:0000256" key="1">
    <source>
        <dbReference type="SAM" id="MobiDB-lite"/>
    </source>
</evidence>
<dbReference type="Proteomes" id="UP000830671">
    <property type="component" value="Chromosome 4"/>
</dbReference>
<evidence type="ECO:0000313" key="3">
    <source>
        <dbReference type="Proteomes" id="UP000830671"/>
    </source>
</evidence>
<proteinExistence type="predicted"/>
<feature type="compositionally biased region" description="Basic and acidic residues" evidence="1">
    <location>
        <begin position="42"/>
        <end position="61"/>
    </location>
</feature>
<feature type="region of interest" description="Disordered" evidence="1">
    <location>
        <begin position="390"/>
        <end position="411"/>
    </location>
</feature>
<dbReference type="EMBL" id="CP019476">
    <property type="protein sequence ID" value="UQC83624.1"/>
    <property type="molecule type" value="Genomic_DNA"/>
</dbReference>
<gene>
    <name evidence="2" type="ORF">CLUP02_09119</name>
</gene>
<feature type="compositionally biased region" description="Basic residues" evidence="1">
    <location>
        <begin position="313"/>
        <end position="328"/>
    </location>
</feature>
<feature type="region of interest" description="Disordered" evidence="1">
    <location>
        <begin position="23"/>
        <end position="61"/>
    </location>
</feature>
<keyword evidence="3" id="KW-1185">Reference proteome</keyword>
<dbReference type="KEGG" id="clup:CLUP02_09119"/>